<evidence type="ECO:0000313" key="3">
    <source>
        <dbReference type="EMBL" id="AJP09141.1"/>
    </source>
</evidence>
<feature type="coiled-coil region" evidence="1">
    <location>
        <begin position="2"/>
        <end position="29"/>
    </location>
</feature>
<evidence type="ECO:0000256" key="2">
    <source>
        <dbReference type="SAM" id="MobiDB-lite"/>
    </source>
</evidence>
<feature type="region of interest" description="Disordered" evidence="2">
    <location>
        <begin position="52"/>
        <end position="72"/>
    </location>
</feature>
<name>A0A171PVS5_9VIRU</name>
<dbReference type="GeneID" id="41900777"/>
<dbReference type="KEGG" id="vg:41900777"/>
<protein>
    <submittedName>
        <fullName evidence="3">Uncharacterized protein</fullName>
    </submittedName>
</protein>
<sequence>MSGNAQLTVQDLQQRVKSLQVELVEVKDALYKILTTANDVIEHHFANNPLNLTTTPTLLAEDNGKSTEPTAETPMDDLICCVFEYARLIDYHIEE</sequence>
<accession>A0A171PVS5</accession>
<organism evidence="3 4">
    <name type="scientific">Heliothis virescens ascovirus 3f</name>
    <dbReference type="NCBI Taxonomy" id="328614"/>
    <lineage>
        <taxon>Viruses</taxon>
        <taxon>Varidnaviria</taxon>
        <taxon>Bamfordvirae</taxon>
        <taxon>Nucleocytoviricota</taxon>
        <taxon>Megaviricetes</taxon>
        <taxon>Pimascovirales</taxon>
        <taxon>Pimascovirales incertae sedis</taxon>
        <taxon>Ascoviridae</taxon>
        <taxon>Ascovirus</taxon>
        <taxon>Ascovirus hvav3a</taxon>
    </lineage>
</organism>
<reference evidence="4" key="1">
    <citation type="submission" date="2014-04" db="EMBL/GenBank/DDBJ databases">
        <authorList>
            <person name="Wei Y."/>
            <person name="Huang G."/>
            <person name="Cheng X."/>
        </authorList>
    </citation>
    <scope>NUCLEOTIDE SEQUENCE [LARGE SCALE GENOMIC DNA]</scope>
</reference>
<evidence type="ECO:0000313" key="4">
    <source>
        <dbReference type="Proteomes" id="UP000232922"/>
    </source>
</evidence>
<proteinExistence type="predicted"/>
<dbReference type="RefSeq" id="YP_009701641.1">
    <property type="nucleotide sequence ID" value="NC_044938.1"/>
</dbReference>
<keyword evidence="1" id="KW-0175">Coiled coil</keyword>
<dbReference type="EMBL" id="KJ755191">
    <property type="protein sequence ID" value="AJP09141.1"/>
    <property type="molecule type" value="Genomic_DNA"/>
</dbReference>
<evidence type="ECO:0000256" key="1">
    <source>
        <dbReference type="SAM" id="Coils"/>
    </source>
</evidence>
<dbReference type="Proteomes" id="UP000232922">
    <property type="component" value="Genome"/>
</dbReference>